<keyword evidence="3" id="KW-1185">Reference proteome</keyword>
<dbReference type="SUPFAM" id="SSF56029">
    <property type="entry name" value="Monooxygenase (hydroxylase) regulatory protein"/>
    <property type="match status" value="1"/>
</dbReference>
<accession>A0ABT1PN50</accession>
<comment type="similarity">
    <text evidence="1">Belongs to the TmoD/XamoD family.</text>
</comment>
<evidence type="ECO:0000313" key="2">
    <source>
        <dbReference type="EMBL" id="MCQ4079101.1"/>
    </source>
</evidence>
<protein>
    <submittedName>
        <fullName evidence="2">MmoB/DmpM family protein</fullName>
    </submittedName>
</protein>
<evidence type="ECO:0000256" key="1">
    <source>
        <dbReference type="ARBA" id="ARBA00006313"/>
    </source>
</evidence>
<organism evidence="2 3">
    <name type="scientific">Streptomyces humicola</name>
    <dbReference type="NCBI Taxonomy" id="2953240"/>
    <lineage>
        <taxon>Bacteria</taxon>
        <taxon>Bacillati</taxon>
        <taxon>Actinomycetota</taxon>
        <taxon>Actinomycetes</taxon>
        <taxon>Kitasatosporales</taxon>
        <taxon>Streptomycetaceae</taxon>
        <taxon>Streptomyces</taxon>
    </lineage>
</organism>
<reference evidence="2" key="1">
    <citation type="submission" date="2022-06" db="EMBL/GenBank/DDBJ databases">
        <title>Draft genome sequence of Streptomyces sp. RB6PN25 isolated from peat swamp forest in Thailand.</title>
        <authorList>
            <person name="Duangmal K."/>
            <person name="Klaysubun C."/>
        </authorList>
    </citation>
    <scope>NUCLEOTIDE SEQUENCE</scope>
    <source>
        <strain evidence="2">RB6PN25</strain>
    </source>
</reference>
<evidence type="ECO:0000313" key="3">
    <source>
        <dbReference type="Proteomes" id="UP001057702"/>
    </source>
</evidence>
<gene>
    <name evidence="2" type="ORF">NGB36_00330</name>
</gene>
<proteinExistence type="inferred from homology"/>
<dbReference type="Proteomes" id="UP001057702">
    <property type="component" value="Unassembled WGS sequence"/>
</dbReference>
<dbReference type="Pfam" id="PF02406">
    <property type="entry name" value="MmoB_DmpM"/>
    <property type="match status" value="1"/>
</dbReference>
<dbReference type="RefSeq" id="WP_255917956.1">
    <property type="nucleotide sequence ID" value="NZ_JANFNG010000001.1"/>
</dbReference>
<dbReference type="Gene3D" id="3.90.56.10">
    <property type="entry name" value="Monooxygenase component MmoB/DmpM"/>
    <property type="match status" value="1"/>
</dbReference>
<dbReference type="EMBL" id="JANFNG010000001">
    <property type="protein sequence ID" value="MCQ4079101.1"/>
    <property type="molecule type" value="Genomic_DNA"/>
</dbReference>
<dbReference type="InterPro" id="IPR003454">
    <property type="entry name" value="MOase_MmoB_DmpM"/>
</dbReference>
<dbReference type="InterPro" id="IPR036889">
    <property type="entry name" value="mOase_MmoB_DmpM_sf"/>
</dbReference>
<name>A0ABT1PN50_9ACTN</name>
<sequence length="113" mass="12456">MTENADERRTLSQVIERGVGPVLQSTPLGKAIIAAIEEENEEVFVEDAGAYFRVFVPDECRVTREAIEGNYGRKIRFPGDLEVIMSSFAGVLSMSQDRAVWSLPPRHLSSSGA</sequence>
<comment type="caution">
    <text evidence="2">The sequence shown here is derived from an EMBL/GenBank/DDBJ whole genome shotgun (WGS) entry which is preliminary data.</text>
</comment>